<dbReference type="Pfam" id="PF07969">
    <property type="entry name" value="Amidohydro_3"/>
    <property type="match status" value="1"/>
</dbReference>
<dbReference type="Gene3D" id="3.10.310.70">
    <property type="match status" value="1"/>
</dbReference>
<dbReference type="GO" id="GO:0016810">
    <property type="term" value="F:hydrolase activity, acting on carbon-nitrogen (but not peptide) bonds"/>
    <property type="evidence" value="ECO:0007669"/>
    <property type="project" value="InterPro"/>
</dbReference>
<gene>
    <name evidence="2" type="ORF">AUMI_17550</name>
</gene>
<organism evidence="2 3">
    <name type="scientific">Aurantimicrobium minutum</name>
    <dbReference type="NCBI Taxonomy" id="708131"/>
    <lineage>
        <taxon>Bacteria</taxon>
        <taxon>Bacillati</taxon>
        <taxon>Actinomycetota</taxon>
        <taxon>Actinomycetes</taxon>
        <taxon>Micrococcales</taxon>
        <taxon>Microbacteriaceae</taxon>
        <taxon>Aurantimicrobium</taxon>
    </lineage>
</organism>
<dbReference type="PANTHER" id="PTHR22642">
    <property type="entry name" value="IMIDAZOLONEPROPIONASE"/>
    <property type="match status" value="1"/>
</dbReference>
<dbReference type="InterPro" id="IPR011059">
    <property type="entry name" value="Metal-dep_hydrolase_composite"/>
</dbReference>
<dbReference type="OrthoDB" id="3238066at2"/>
<dbReference type="Gene3D" id="2.30.40.10">
    <property type="entry name" value="Urease, subunit C, domain 1"/>
    <property type="match status" value="1"/>
</dbReference>
<evidence type="ECO:0000313" key="3">
    <source>
        <dbReference type="Proteomes" id="UP000243847"/>
    </source>
</evidence>
<dbReference type="PANTHER" id="PTHR22642:SF2">
    <property type="entry name" value="PROTEIN LONG AFTER FAR-RED 3"/>
    <property type="match status" value="1"/>
</dbReference>
<feature type="domain" description="Amidohydrolase 3" evidence="1">
    <location>
        <begin position="53"/>
        <end position="491"/>
    </location>
</feature>
<dbReference type="RefSeq" id="WP_096381527.1">
    <property type="nucleotide sequence ID" value="NZ_AP017457.1"/>
</dbReference>
<dbReference type="EMBL" id="AP017457">
    <property type="protein sequence ID" value="BAU99297.1"/>
    <property type="molecule type" value="Genomic_DNA"/>
</dbReference>
<dbReference type="Gene3D" id="3.20.20.140">
    <property type="entry name" value="Metal-dependent hydrolases"/>
    <property type="match status" value="1"/>
</dbReference>
<reference evidence="2 3" key="1">
    <citation type="journal article" date="2016" name="Genome Announc.">
        <title>Complete Genome Sequence of Aurantimicrobium minutum Type Strain KNCT, a Planktonic Ultramicrobacterium Isolated from River Water.</title>
        <authorList>
            <person name="Nakai R."/>
            <person name="Fujisawa T."/>
            <person name="Nakamura Y."/>
            <person name="Nishide H."/>
            <person name="Uchiyama I."/>
            <person name="Baba T."/>
            <person name="Toyoda A."/>
            <person name="Fujiyama A."/>
            <person name="Naganuma T."/>
            <person name="Niki H."/>
        </authorList>
    </citation>
    <scope>NUCLEOTIDE SEQUENCE [LARGE SCALE GENOMIC DNA]</scope>
    <source>
        <strain evidence="2 3">KNC</strain>
    </source>
</reference>
<dbReference type="AlphaFoldDB" id="A0A173LWR8"/>
<dbReference type="InterPro" id="IPR033932">
    <property type="entry name" value="YtcJ-like"/>
</dbReference>
<dbReference type="InterPro" id="IPR032466">
    <property type="entry name" value="Metal_Hydrolase"/>
</dbReference>
<dbReference type="InterPro" id="IPR013108">
    <property type="entry name" value="Amidohydro_3"/>
</dbReference>
<dbReference type="SUPFAM" id="SSF51556">
    <property type="entry name" value="Metallo-dependent hydrolases"/>
    <property type="match status" value="1"/>
</dbReference>
<dbReference type="Proteomes" id="UP000243847">
    <property type="component" value="Chromosome sequence1"/>
</dbReference>
<name>A0A173LWR8_9MICO</name>
<sequence>MQLTLTNARIPGERGLMGSLINVVITDGVISDIEFVGATGAIDLTQVLDGESIDVGGRYLIPGMWDTHTHFTSWSLMLQRLNLEGVESAREVGQRVKERHRTHPGTMVGFGWRGSLWAEEPHFSILDEACADEEVYLFSGDGHSVWLNSKALEVRGHAGHPTGLLVEDDCFAIWGSLSDQTPEQLDKAVLDASHAAAARGIVGIVDFEMGWILPDWRRRISNGNDLLQVEFSVYTEYLDRAIETGLRTGDVIASTDGLLRMGNYKVISDGSLNTRTAFCHDPYPGLTGKNARGILNVPYDELVSLMTKASSAGINPSIHAIGDDANTFALNAFEEVGCEGTIEHAQLLAWEDIERFAQLGVIASVQPEHAMDDRDVADVLWEGRTDRCFPFASMLKAGVKLSMGSDAPVAPLDPWLAIASAVERTRDTREPWHPEQRIEPQAALDASARTRIAVGQPADLCLVDIDPLYASVDQLRTMPVALTLNGGRVTHSSLT</sequence>
<dbReference type="SUPFAM" id="SSF51338">
    <property type="entry name" value="Composite domain of metallo-dependent hydrolases"/>
    <property type="match status" value="1"/>
</dbReference>
<protein>
    <recommendedName>
        <fullName evidence="1">Amidohydrolase 3 domain-containing protein</fullName>
    </recommendedName>
</protein>
<dbReference type="KEGG" id="amin:AUMI_17550"/>
<dbReference type="CDD" id="cd01300">
    <property type="entry name" value="YtcJ_like"/>
    <property type="match status" value="1"/>
</dbReference>
<evidence type="ECO:0000259" key="1">
    <source>
        <dbReference type="Pfam" id="PF07969"/>
    </source>
</evidence>
<dbReference type="GeneID" id="80451948"/>
<accession>A0A173LWR8</accession>
<proteinExistence type="predicted"/>
<evidence type="ECO:0000313" key="2">
    <source>
        <dbReference type="EMBL" id="BAU99297.1"/>
    </source>
</evidence>